<gene>
    <name evidence="1" type="ORF">UFOVP373_7</name>
</gene>
<dbReference type="GO" id="GO:0003676">
    <property type="term" value="F:nucleic acid binding"/>
    <property type="evidence" value="ECO:0007669"/>
    <property type="project" value="InterPro"/>
</dbReference>
<sequence length="145" mass="15954">MALYIGIDPGKTGAIAVMDGDDMSVRVFDMPGTIEEKRAILSEIGIVRCAWIEKPFFPRMIGTANVARIAQAYGEMKACLFYAGVPTNEVAPAAWKKHFGLSADKDASRAYASSVFPDQSNLWARKKDDGRAEAALIAYYGWRKK</sequence>
<dbReference type="PANTHER" id="PTHR36015:SF6">
    <property type="entry name" value="HOLLIDAY JUNCTION RESOLVASE MOC1, CHLOROPLASTIC-RELATED"/>
    <property type="match status" value="1"/>
</dbReference>
<dbReference type="InterPro" id="IPR036397">
    <property type="entry name" value="RNaseH_sf"/>
</dbReference>
<evidence type="ECO:0000313" key="1">
    <source>
        <dbReference type="EMBL" id="CAB5222434.1"/>
    </source>
</evidence>
<dbReference type="GO" id="GO:0008821">
    <property type="term" value="F:crossover junction DNA endonuclease activity"/>
    <property type="evidence" value="ECO:0007669"/>
    <property type="project" value="InterPro"/>
</dbReference>
<dbReference type="Gene3D" id="3.30.420.10">
    <property type="entry name" value="Ribonuclease H-like superfamily/Ribonuclease H"/>
    <property type="match status" value="1"/>
</dbReference>
<dbReference type="InterPro" id="IPR012337">
    <property type="entry name" value="RNaseH-like_sf"/>
</dbReference>
<protein>
    <submittedName>
        <fullName evidence="1">Uncharacterized protein</fullName>
    </submittedName>
</protein>
<dbReference type="CDD" id="cd22992">
    <property type="entry name" value="MOC1"/>
    <property type="match status" value="1"/>
</dbReference>
<dbReference type="SUPFAM" id="SSF53098">
    <property type="entry name" value="Ribonuclease H-like"/>
    <property type="match status" value="1"/>
</dbReference>
<name>A0A6J7X2B1_9CAUD</name>
<proteinExistence type="predicted"/>
<dbReference type="EMBL" id="LR798304">
    <property type="protein sequence ID" value="CAB5222434.1"/>
    <property type="molecule type" value="Genomic_DNA"/>
</dbReference>
<reference evidence="1" key="1">
    <citation type="submission" date="2020-05" db="EMBL/GenBank/DDBJ databases">
        <authorList>
            <person name="Chiriac C."/>
            <person name="Salcher M."/>
            <person name="Ghai R."/>
            <person name="Kavagutti S V."/>
        </authorList>
    </citation>
    <scope>NUCLEOTIDE SEQUENCE</scope>
</reference>
<accession>A0A6J7X2B1</accession>
<dbReference type="PANTHER" id="PTHR36015">
    <property type="entry name" value="HOLLIDAY JUNCTION RESOLVASE MOC1, CHLOROPLASTIC-RELATED"/>
    <property type="match status" value="1"/>
</dbReference>
<dbReference type="InterPro" id="IPR045290">
    <property type="entry name" value="MOC1-like"/>
</dbReference>
<organism evidence="1">
    <name type="scientific">uncultured Caudovirales phage</name>
    <dbReference type="NCBI Taxonomy" id="2100421"/>
    <lineage>
        <taxon>Viruses</taxon>
        <taxon>Duplodnaviria</taxon>
        <taxon>Heunggongvirae</taxon>
        <taxon>Uroviricota</taxon>
        <taxon>Caudoviricetes</taxon>
        <taxon>Peduoviridae</taxon>
        <taxon>Maltschvirus</taxon>
        <taxon>Maltschvirus maltsch</taxon>
    </lineage>
</organism>